<evidence type="ECO:0000313" key="3">
    <source>
        <dbReference type="Proteomes" id="UP000184383"/>
    </source>
</evidence>
<dbReference type="EMBL" id="KV878209">
    <property type="protein sequence ID" value="OJJ41593.1"/>
    <property type="molecule type" value="Genomic_DNA"/>
</dbReference>
<organism evidence="2 3">
    <name type="scientific">Aspergillus wentii DTO 134E9</name>
    <dbReference type="NCBI Taxonomy" id="1073089"/>
    <lineage>
        <taxon>Eukaryota</taxon>
        <taxon>Fungi</taxon>
        <taxon>Dikarya</taxon>
        <taxon>Ascomycota</taxon>
        <taxon>Pezizomycotina</taxon>
        <taxon>Eurotiomycetes</taxon>
        <taxon>Eurotiomycetidae</taxon>
        <taxon>Eurotiales</taxon>
        <taxon>Aspergillaceae</taxon>
        <taxon>Aspergillus</taxon>
        <taxon>Aspergillus subgen. Cremei</taxon>
    </lineage>
</organism>
<proteinExistence type="predicted"/>
<feature type="transmembrane region" description="Helical" evidence="1">
    <location>
        <begin position="61"/>
        <end position="79"/>
    </location>
</feature>
<accession>A0A1L9S361</accession>
<dbReference type="GeneID" id="63748877"/>
<reference evidence="3" key="1">
    <citation type="journal article" date="2017" name="Genome Biol.">
        <title>Comparative genomics reveals high biological diversity and specific adaptations in the industrially and medically important fungal genus Aspergillus.</title>
        <authorList>
            <person name="de Vries R.P."/>
            <person name="Riley R."/>
            <person name="Wiebenga A."/>
            <person name="Aguilar-Osorio G."/>
            <person name="Amillis S."/>
            <person name="Uchima C.A."/>
            <person name="Anderluh G."/>
            <person name="Asadollahi M."/>
            <person name="Askin M."/>
            <person name="Barry K."/>
            <person name="Battaglia E."/>
            <person name="Bayram O."/>
            <person name="Benocci T."/>
            <person name="Braus-Stromeyer S.A."/>
            <person name="Caldana C."/>
            <person name="Canovas D."/>
            <person name="Cerqueira G.C."/>
            <person name="Chen F."/>
            <person name="Chen W."/>
            <person name="Choi C."/>
            <person name="Clum A."/>
            <person name="Dos Santos R.A."/>
            <person name="Damasio A.R."/>
            <person name="Diallinas G."/>
            <person name="Emri T."/>
            <person name="Fekete E."/>
            <person name="Flipphi M."/>
            <person name="Freyberg S."/>
            <person name="Gallo A."/>
            <person name="Gournas C."/>
            <person name="Habgood R."/>
            <person name="Hainaut M."/>
            <person name="Harispe M.L."/>
            <person name="Henrissat B."/>
            <person name="Hilden K.S."/>
            <person name="Hope R."/>
            <person name="Hossain A."/>
            <person name="Karabika E."/>
            <person name="Karaffa L."/>
            <person name="Karanyi Z."/>
            <person name="Krasevec N."/>
            <person name="Kuo A."/>
            <person name="Kusch H."/>
            <person name="LaButti K."/>
            <person name="Lagendijk E.L."/>
            <person name="Lapidus A."/>
            <person name="Levasseur A."/>
            <person name="Lindquist E."/>
            <person name="Lipzen A."/>
            <person name="Logrieco A.F."/>
            <person name="MacCabe A."/>
            <person name="Maekelae M.R."/>
            <person name="Malavazi I."/>
            <person name="Melin P."/>
            <person name="Meyer V."/>
            <person name="Mielnichuk N."/>
            <person name="Miskei M."/>
            <person name="Molnar A.P."/>
            <person name="Mule G."/>
            <person name="Ngan C.Y."/>
            <person name="Orejas M."/>
            <person name="Orosz E."/>
            <person name="Ouedraogo J.P."/>
            <person name="Overkamp K.M."/>
            <person name="Park H.-S."/>
            <person name="Perrone G."/>
            <person name="Piumi F."/>
            <person name="Punt P.J."/>
            <person name="Ram A.F."/>
            <person name="Ramon A."/>
            <person name="Rauscher S."/>
            <person name="Record E."/>
            <person name="Riano-Pachon D.M."/>
            <person name="Robert V."/>
            <person name="Roehrig J."/>
            <person name="Ruller R."/>
            <person name="Salamov A."/>
            <person name="Salih N.S."/>
            <person name="Samson R.A."/>
            <person name="Sandor E."/>
            <person name="Sanguinetti M."/>
            <person name="Schuetze T."/>
            <person name="Sepcic K."/>
            <person name="Shelest E."/>
            <person name="Sherlock G."/>
            <person name="Sophianopoulou V."/>
            <person name="Squina F.M."/>
            <person name="Sun H."/>
            <person name="Susca A."/>
            <person name="Todd R.B."/>
            <person name="Tsang A."/>
            <person name="Unkles S.E."/>
            <person name="van de Wiele N."/>
            <person name="van Rossen-Uffink D."/>
            <person name="Oliveira J.V."/>
            <person name="Vesth T.C."/>
            <person name="Visser J."/>
            <person name="Yu J.-H."/>
            <person name="Zhou M."/>
            <person name="Andersen M.R."/>
            <person name="Archer D.B."/>
            <person name="Baker S.E."/>
            <person name="Benoit I."/>
            <person name="Brakhage A.A."/>
            <person name="Braus G.H."/>
            <person name="Fischer R."/>
            <person name="Frisvad J.C."/>
            <person name="Goldman G.H."/>
            <person name="Houbraken J."/>
            <person name="Oakley B."/>
            <person name="Pocsi I."/>
            <person name="Scazzocchio C."/>
            <person name="Seiboth B."/>
            <person name="vanKuyk P.A."/>
            <person name="Wortman J."/>
            <person name="Dyer P.S."/>
            <person name="Grigoriev I.V."/>
        </authorList>
    </citation>
    <scope>NUCLEOTIDE SEQUENCE [LARGE SCALE GENOMIC DNA]</scope>
    <source>
        <strain evidence="3">DTO 134E9</strain>
    </source>
</reference>
<keyword evidence="1" id="KW-1133">Transmembrane helix</keyword>
<evidence type="ECO:0000256" key="1">
    <source>
        <dbReference type="SAM" id="Phobius"/>
    </source>
</evidence>
<keyword evidence="1" id="KW-0812">Transmembrane</keyword>
<dbReference type="Proteomes" id="UP000184383">
    <property type="component" value="Unassembled WGS sequence"/>
</dbReference>
<dbReference type="RefSeq" id="XP_040695269.1">
    <property type="nucleotide sequence ID" value="XM_040833029.1"/>
</dbReference>
<dbReference type="VEuPathDB" id="FungiDB:ASPWEDRAFT_276974"/>
<gene>
    <name evidence="2" type="ORF">ASPWEDRAFT_276974</name>
</gene>
<keyword evidence="3" id="KW-1185">Reference proteome</keyword>
<name>A0A1L9S361_ASPWE</name>
<evidence type="ECO:0000313" key="2">
    <source>
        <dbReference type="EMBL" id="OJJ41593.1"/>
    </source>
</evidence>
<protein>
    <submittedName>
        <fullName evidence="2">Uncharacterized protein</fullName>
    </submittedName>
</protein>
<dbReference type="AlphaFoldDB" id="A0A1L9S361"/>
<keyword evidence="1" id="KW-0472">Membrane</keyword>
<sequence>MFSAICVYPLDTQHSPFVLFTLSFDIFHFLVRIGVSFHSTNQPSIVYFPFVNWEVFWREEMLLLFLMLFFLSGYIRTIAETIRTRKRM</sequence>